<dbReference type="GO" id="GO:0005524">
    <property type="term" value="F:ATP binding"/>
    <property type="evidence" value="ECO:0007669"/>
    <property type="project" value="UniProtKB-KW"/>
</dbReference>
<comment type="caution">
    <text evidence="5">The sequence shown here is derived from an EMBL/GenBank/DDBJ whole genome shotgun (WGS) entry which is preliminary data.</text>
</comment>
<protein>
    <submittedName>
        <fullName evidence="5">ABC transporter ATP-binding protein</fullName>
    </submittedName>
</protein>
<dbReference type="InterPro" id="IPR003439">
    <property type="entry name" value="ABC_transporter-like_ATP-bd"/>
</dbReference>
<dbReference type="InterPro" id="IPR050166">
    <property type="entry name" value="ABC_transporter_ATP-bind"/>
</dbReference>
<dbReference type="PROSITE" id="PS50893">
    <property type="entry name" value="ABC_TRANSPORTER_2"/>
    <property type="match status" value="1"/>
</dbReference>
<gene>
    <name evidence="5" type="ORF">LKD42_06770</name>
</gene>
<dbReference type="PROSITE" id="PS00211">
    <property type="entry name" value="ABC_TRANSPORTER_1"/>
    <property type="match status" value="1"/>
</dbReference>
<dbReference type="Gene3D" id="3.40.50.300">
    <property type="entry name" value="P-loop containing nucleotide triphosphate hydrolases"/>
    <property type="match status" value="1"/>
</dbReference>
<reference evidence="5 6" key="1">
    <citation type="submission" date="2021-10" db="EMBL/GenBank/DDBJ databases">
        <title>Anaerobic single-cell dispensing facilitates the cultivation of human gut bacteria.</title>
        <authorList>
            <person name="Afrizal A."/>
        </authorList>
    </citation>
    <scope>NUCLEOTIDE SEQUENCE [LARGE SCALE GENOMIC DNA]</scope>
    <source>
        <strain evidence="5 6">CLA-AA-H246</strain>
    </source>
</reference>
<feature type="domain" description="ABC transporter" evidence="4">
    <location>
        <begin position="12"/>
        <end position="246"/>
    </location>
</feature>
<dbReference type="CDD" id="cd03293">
    <property type="entry name" value="ABC_NrtD_SsuB_transporters"/>
    <property type="match status" value="1"/>
</dbReference>
<dbReference type="SUPFAM" id="SSF52540">
    <property type="entry name" value="P-loop containing nucleoside triphosphate hydrolases"/>
    <property type="match status" value="1"/>
</dbReference>
<keyword evidence="3 5" id="KW-0067">ATP-binding</keyword>
<evidence type="ECO:0000313" key="5">
    <source>
        <dbReference type="EMBL" id="MCC2148957.1"/>
    </source>
</evidence>
<evidence type="ECO:0000256" key="2">
    <source>
        <dbReference type="ARBA" id="ARBA00022741"/>
    </source>
</evidence>
<organism evidence="5 6">
    <name type="scientific">Hominisplanchenecus faecis</name>
    <dbReference type="NCBI Taxonomy" id="2885351"/>
    <lineage>
        <taxon>Bacteria</taxon>
        <taxon>Bacillati</taxon>
        <taxon>Bacillota</taxon>
        <taxon>Clostridia</taxon>
        <taxon>Lachnospirales</taxon>
        <taxon>Lachnospiraceae</taxon>
        <taxon>Hominisplanchenecus</taxon>
    </lineage>
</organism>
<dbReference type="PANTHER" id="PTHR42788">
    <property type="entry name" value="TAURINE IMPORT ATP-BINDING PROTEIN-RELATED"/>
    <property type="match status" value="1"/>
</dbReference>
<accession>A0ABS8EV56</accession>
<keyword evidence="1" id="KW-0813">Transport</keyword>
<sequence length="259" mass="28849">MTQEQKGKTPVLDVQNLTKIYDNGGKGDGNEVLKNVNFTMNEGEFVCILGPSGCGKTTFLRCIGGFETFDGTVKVNGKEVTEPGTDRIMVFQDFNQLLPWKTVEKNVQYPLKIQGLKDKTKLREISDAALEKVDLLSSRTLYPHQLSGGMKQRVAIAKALALKPQIILMDEPFASLDAMTRNHLQEELMKLHQKEKVTVIFITHNIQEAVCLGTRILVMAKQGGIKMDVPNTIPKPVTPASEGYGQMWDMFNKALHQEG</sequence>
<dbReference type="InterPro" id="IPR003593">
    <property type="entry name" value="AAA+_ATPase"/>
</dbReference>
<proteinExistence type="predicted"/>
<dbReference type="Pfam" id="PF00005">
    <property type="entry name" value="ABC_tran"/>
    <property type="match status" value="1"/>
</dbReference>
<name>A0ABS8EV56_9FIRM</name>
<dbReference type="SMART" id="SM00382">
    <property type="entry name" value="AAA"/>
    <property type="match status" value="1"/>
</dbReference>
<dbReference type="PANTHER" id="PTHR42788:SF10">
    <property type="entry name" value="ABC TRANSPORTER ATP-BINDING PROTEIN"/>
    <property type="match status" value="1"/>
</dbReference>
<keyword evidence="2" id="KW-0547">Nucleotide-binding</keyword>
<evidence type="ECO:0000256" key="3">
    <source>
        <dbReference type="ARBA" id="ARBA00022840"/>
    </source>
</evidence>
<evidence type="ECO:0000256" key="1">
    <source>
        <dbReference type="ARBA" id="ARBA00022448"/>
    </source>
</evidence>
<dbReference type="Proteomes" id="UP001299235">
    <property type="component" value="Unassembled WGS sequence"/>
</dbReference>
<dbReference type="InterPro" id="IPR027417">
    <property type="entry name" value="P-loop_NTPase"/>
</dbReference>
<keyword evidence="6" id="KW-1185">Reference proteome</keyword>
<evidence type="ECO:0000259" key="4">
    <source>
        <dbReference type="PROSITE" id="PS50893"/>
    </source>
</evidence>
<dbReference type="InterPro" id="IPR017871">
    <property type="entry name" value="ABC_transporter-like_CS"/>
</dbReference>
<dbReference type="EMBL" id="JAJEQE010000017">
    <property type="protein sequence ID" value="MCC2148957.1"/>
    <property type="molecule type" value="Genomic_DNA"/>
</dbReference>
<evidence type="ECO:0000313" key="6">
    <source>
        <dbReference type="Proteomes" id="UP001299235"/>
    </source>
</evidence>